<dbReference type="InterPro" id="IPR022791">
    <property type="entry name" value="L-PG_synthase/AglD"/>
</dbReference>
<keyword evidence="2" id="KW-1003">Cell membrane</keyword>
<gene>
    <name evidence="7" type="ORF">NBG84_14645</name>
</gene>
<comment type="caution">
    <text evidence="7">The sequence shown here is derived from an EMBL/GenBank/DDBJ whole genome shotgun (WGS) entry which is preliminary data.</text>
</comment>
<keyword evidence="8" id="KW-1185">Reference proteome</keyword>
<organism evidence="7 8">
    <name type="scientific">Streptomyces albipurpureus</name>
    <dbReference type="NCBI Taxonomy" id="2897419"/>
    <lineage>
        <taxon>Bacteria</taxon>
        <taxon>Bacillati</taxon>
        <taxon>Actinomycetota</taxon>
        <taxon>Actinomycetes</taxon>
        <taxon>Kitasatosporales</taxon>
        <taxon>Streptomycetaceae</taxon>
        <taxon>Streptomyces</taxon>
    </lineage>
</organism>
<feature type="transmembrane region" description="Helical" evidence="6">
    <location>
        <begin position="268"/>
        <end position="289"/>
    </location>
</feature>
<keyword evidence="5 6" id="KW-0472">Membrane</keyword>
<evidence type="ECO:0000256" key="6">
    <source>
        <dbReference type="SAM" id="Phobius"/>
    </source>
</evidence>
<comment type="subcellular location">
    <subcellularLocation>
        <location evidence="1">Cell membrane</location>
        <topology evidence="1">Multi-pass membrane protein</topology>
    </subcellularLocation>
</comment>
<name>A0ABT0UQJ9_9ACTN</name>
<feature type="transmembrane region" description="Helical" evidence="6">
    <location>
        <begin position="97"/>
        <end position="120"/>
    </location>
</feature>
<proteinExistence type="predicted"/>
<feature type="transmembrane region" description="Helical" evidence="6">
    <location>
        <begin position="57"/>
        <end position="77"/>
    </location>
</feature>
<feature type="transmembrane region" description="Helical" evidence="6">
    <location>
        <begin position="132"/>
        <end position="154"/>
    </location>
</feature>
<evidence type="ECO:0000256" key="1">
    <source>
        <dbReference type="ARBA" id="ARBA00004651"/>
    </source>
</evidence>
<feature type="transmembrane region" description="Helical" evidence="6">
    <location>
        <begin position="239"/>
        <end position="259"/>
    </location>
</feature>
<dbReference type="Proteomes" id="UP001431429">
    <property type="component" value="Unassembled WGS sequence"/>
</dbReference>
<dbReference type="EMBL" id="JAMQAW010000011">
    <property type="protein sequence ID" value="MCM2389516.1"/>
    <property type="molecule type" value="Genomic_DNA"/>
</dbReference>
<sequence length="329" mass="33712">MSTTEQRPSALRRILGSRVLRPVAVLVLLTATVFAVGGSLAAAGAEISAAARRPGGASLLFAAVLANTAGLALSMLSWRALVVDGQTRLPMPTAARIFFIGMISKFVPGRIWGVLAHLQLGRDAGVPAERMLSGFGLGLVIGVTTGAGAGMLMAPAVLGVYAWVFAPLVLLAVAAFARPGWVNRLVAVVLRLARRPAVEPGSPQAVRRSILLALASWAVSGLHLWALVVLFGAPAWGSLALAVGGFSLATVTGSLAFVLPDGVGARELVLLAPLAVVMPLPAATAAVIASRLVCVLSEVAATAAALLWERIVRPAPTALSRTTVSEGVR</sequence>
<evidence type="ECO:0000256" key="4">
    <source>
        <dbReference type="ARBA" id="ARBA00022989"/>
    </source>
</evidence>
<dbReference type="Pfam" id="PF03706">
    <property type="entry name" value="LPG_synthase_TM"/>
    <property type="match status" value="1"/>
</dbReference>
<evidence type="ECO:0000256" key="5">
    <source>
        <dbReference type="ARBA" id="ARBA00023136"/>
    </source>
</evidence>
<dbReference type="RefSeq" id="WP_250919861.1">
    <property type="nucleotide sequence ID" value="NZ_JAMQAW010000011.1"/>
</dbReference>
<feature type="transmembrane region" description="Helical" evidence="6">
    <location>
        <begin position="160"/>
        <end position="177"/>
    </location>
</feature>
<reference evidence="7" key="1">
    <citation type="submission" date="2022-06" db="EMBL/GenBank/DDBJ databases">
        <title>Genome public.</title>
        <authorList>
            <person name="Sun Q."/>
        </authorList>
    </citation>
    <scope>NUCLEOTIDE SEQUENCE</scope>
    <source>
        <strain evidence="7">CWNU-1</strain>
    </source>
</reference>
<evidence type="ECO:0000313" key="8">
    <source>
        <dbReference type="Proteomes" id="UP001431429"/>
    </source>
</evidence>
<evidence type="ECO:0000313" key="7">
    <source>
        <dbReference type="EMBL" id="MCM2389516.1"/>
    </source>
</evidence>
<protein>
    <recommendedName>
        <fullName evidence="9">Flippase-like domain-containing protein</fullName>
    </recommendedName>
</protein>
<evidence type="ECO:0008006" key="9">
    <source>
        <dbReference type="Google" id="ProtNLM"/>
    </source>
</evidence>
<accession>A0ABT0UQJ9</accession>
<feature type="transmembrane region" description="Helical" evidence="6">
    <location>
        <begin position="20"/>
        <end position="45"/>
    </location>
</feature>
<evidence type="ECO:0000256" key="2">
    <source>
        <dbReference type="ARBA" id="ARBA00022475"/>
    </source>
</evidence>
<keyword evidence="4 6" id="KW-1133">Transmembrane helix</keyword>
<keyword evidence="3 6" id="KW-0812">Transmembrane</keyword>
<evidence type="ECO:0000256" key="3">
    <source>
        <dbReference type="ARBA" id="ARBA00022692"/>
    </source>
</evidence>
<feature type="transmembrane region" description="Helical" evidence="6">
    <location>
        <begin position="210"/>
        <end position="233"/>
    </location>
</feature>